<proteinExistence type="predicted"/>
<gene>
    <name evidence="1" type="primary">traL</name>
    <name evidence="1" type="ORF">NCTC10283_00776</name>
</gene>
<dbReference type="SUPFAM" id="SSF52540">
    <property type="entry name" value="P-loop containing nucleoside triphosphate hydrolases"/>
    <property type="match status" value="1"/>
</dbReference>
<reference evidence="1 2" key="1">
    <citation type="submission" date="2018-06" db="EMBL/GenBank/DDBJ databases">
        <authorList>
            <consortium name="Pathogen Informatics"/>
            <person name="Doyle S."/>
        </authorList>
    </citation>
    <scope>NUCLEOTIDE SEQUENCE [LARGE SCALE GENOMIC DNA]</scope>
    <source>
        <strain evidence="1 2">NCTC10283</strain>
    </source>
</reference>
<dbReference type="Proteomes" id="UP000254209">
    <property type="component" value="Unassembled WGS sequence"/>
</dbReference>
<sequence>MQEVHMVAQGKGGVGKSLISSFIAQYLQPKTAELHCYDTDPVNPTFSHYQALNPKVVNILTEDNNINTRFFDDLLEDLLNLDGIAVVDNGAATFVPLMSYMAENDVADMLAENNVRLVVHIPVTGGQALNECLKGLNQSLQTINAEFVIWLNEHNGKVEQDGKSFEKFGIYQQYQDDILGVVKLESFSADTYGQDIAQMTSLNLTFEEVKTSPDFRIMAKNRLKKFKEYVFEQLDALPLTDAEIHHEPTTE</sequence>
<dbReference type="InterPro" id="IPR027417">
    <property type="entry name" value="P-loop_NTPase"/>
</dbReference>
<keyword evidence="2" id="KW-1185">Reference proteome</keyword>
<dbReference type="AlphaFoldDB" id="A0A376BLL4"/>
<organism evidence="1 2">
    <name type="scientific">Alysiella crassa</name>
    <dbReference type="NCBI Taxonomy" id="153491"/>
    <lineage>
        <taxon>Bacteria</taxon>
        <taxon>Pseudomonadati</taxon>
        <taxon>Pseudomonadota</taxon>
        <taxon>Betaproteobacteria</taxon>
        <taxon>Neisseriales</taxon>
        <taxon>Neisseriaceae</taxon>
        <taxon>Alysiella</taxon>
    </lineage>
</organism>
<dbReference type="STRING" id="1120980.GCA_000745955_01358"/>
<dbReference type="RefSeq" id="WP_034292938.1">
    <property type="nucleotide sequence ID" value="NZ_CP091519.2"/>
</dbReference>
<dbReference type="OrthoDB" id="69313at2"/>
<name>A0A376BLL4_9NEIS</name>
<accession>A0A376BLL4</accession>
<evidence type="ECO:0000313" key="2">
    <source>
        <dbReference type="Proteomes" id="UP000254209"/>
    </source>
</evidence>
<dbReference type="Gene3D" id="3.40.50.300">
    <property type="entry name" value="P-loop containing nucleotide triphosphate hydrolases"/>
    <property type="match status" value="1"/>
</dbReference>
<protein>
    <submittedName>
        <fullName evidence="1">Conjugal transfer protein TraL</fullName>
    </submittedName>
</protein>
<dbReference type="EMBL" id="UFSO01000002">
    <property type="protein sequence ID" value="SSY70667.1"/>
    <property type="molecule type" value="Genomic_DNA"/>
</dbReference>
<evidence type="ECO:0000313" key="1">
    <source>
        <dbReference type="EMBL" id="SSY70667.1"/>
    </source>
</evidence>